<dbReference type="Gene3D" id="3.40.50.300">
    <property type="entry name" value="P-loop containing nucleotide triphosphate hydrolases"/>
    <property type="match status" value="1"/>
</dbReference>
<dbReference type="SUPFAM" id="SSF52540">
    <property type="entry name" value="P-loop containing nucleoside triphosphate hydrolases"/>
    <property type="match status" value="1"/>
</dbReference>
<gene>
    <name evidence="1" type="ORF">Clacol_005184</name>
</gene>
<proteinExistence type="predicted"/>
<protein>
    <recommendedName>
        <fullName evidence="3">P-loop containing nucleoside triphosphate hydrolase protein</fullName>
    </recommendedName>
</protein>
<dbReference type="Proteomes" id="UP001050691">
    <property type="component" value="Unassembled WGS sequence"/>
</dbReference>
<comment type="caution">
    <text evidence="1">The sequence shown here is derived from an EMBL/GenBank/DDBJ whole genome shotgun (WGS) entry which is preliminary data.</text>
</comment>
<keyword evidence="2" id="KW-1185">Reference proteome</keyword>
<dbReference type="PANTHER" id="PTHR36978:SF4">
    <property type="entry name" value="P-LOOP CONTAINING NUCLEOSIDE TRIPHOSPHATE HYDROLASE PROTEIN"/>
    <property type="match status" value="1"/>
</dbReference>
<dbReference type="AlphaFoldDB" id="A0AAV5ADG5"/>
<evidence type="ECO:0000313" key="2">
    <source>
        <dbReference type="Proteomes" id="UP001050691"/>
    </source>
</evidence>
<dbReference type="InterPro" id="IPR027417">
    <property type="entry name" value="P-loop_NTPase"/>
</dbReference>
<dbReference type="Pfam" id="PF17784">
    <property type="entry name" value="Sulfotransfer_4"/>
    <property type="match status" value="1"/>
</dbReference>
<name>A0AAV5ADG5_9AGAM</name>
<accession>A0AAV5ADG5</accession>
<organism evidence="1 2">
    <name type="scientific">Clathrus columnatus</name>
    <dbReference type="NCBI Taxonomy" id="1419009"/>
    <lineage>
        <taxon>Eukaryota</taxon>
        <taxon>Fungi</taxon>
        <taxon>Dikarya</taxon>
        <taxon>Basidiomycota</taxon>
        <taxon>Agaricomycotina</taxon>
        <taxon>Agaricomycetes</taxon>
        <taxon>Phallomycetidae</taxon>
        <taxon>Phallales</taxon>
        <taxon>Clathraceae</taxon>
        <taxon>Clathrus</taxon>
    </lineage>
</organism>
<dbReference type="EMBL" id="BPWL01000006">
    <property type="protein sequence ID" value="GJJ10955.1"/>
    <property type="molecule type" value="Genomic_DNA"/>
</dbReference>
<dbReference type="PANTHER" id="PTHR36978">
    <property type="entry name" value="P-LOOP CONTAINING NUCLEOTIDE TRIPHOSPHATE HYDROLASE"/>
    <property type="match status" value="1"/>
</dbReference>
<evidence type="ECO:0008006" key="3">
    <source>
        <dbReference type="Google" id="ProtNLM"/>
    </source>
</evidence>
<evidence type="ECO:0000313" key="1">
    <source>
        <dbReference type="EMBL" id="GJJ10955.1"/>
    </source>
</evidence>
<reference evidence="1" key="1">
    <citation type="submission" date="2021-10" db="EMBL/GenBank/DDBJ databases">
        <title>De novo Genome Assembly of Clathrus columnatus (Basidiomycota, Fungi) Using Illumina and Nanopore Sequence Data.</title>
        <authorList>
            <person name="Ogiso-Tanaka E."/>
            <person name="Itagaki H."/>
            <person name="Hosoya T."/>
            <person name="Hosaka K."/>
        </authorList>
    </citation>
    <scope>NUCLEOTIDE SEQUENCE</scope>
    <source>
        <strain evidence="1">MO-923</strain>
    </source>
</reference>
<sequence>MFTSPSNQPIKVFGVGLGRTGTLSLCIALEKLGFGPCYHPLHVPRDQGRWVEWAKVMEGQTDPEFIDSILKGFNSAVDSPVALVADTLYKTYPDAKFILTTRDLDKWIESNMAVFFNPQLQSLLPVFERIQKGTLTDEDHNLLASMPDGQGPWLIAARSRPSMKGKHPLEGLREEFLNHTAWIKEVIPSDKLLIFNVKEGWEPLVKFLGVSEPEEPFPKVNEAANMADRIREFLDPILQLQ</sequence>
<dbReference type="InterPro" id="IPR040632">
    <property type="entry name" value="Sulfotransfer_4"/>
</dbReference>